<protein>
    <submittedName>
        <fullName evidence="1">Uncharacterized protein</fullName>
    </submittedName>
</protein>
<gene>
    <name evidence="1" type="ORF">GGQ90_003796</name>
</gene>
<reference evidence="1 2" key="1">
    <citation type="submission" date="2020-08" db="EMBL/GenBank/DDBJ databases">
        <title>Genomic Encyclopedia of Type Strains, Phase IV (KMG-IV): sequencing the most valuable type-strain genomes for metagenomic binning, comparative biology and taxonomic classification.</title>
        <authorList>
            <person name="Goeker M."/>
        </authorList>
    </citation>
    <scope>NUCLEOTIDE SEQUENCE [LARGE SCALE GENOMIC DNA]</scope>
    <source>
        <strain evidence="1 2">DSM 19371</strain>
    </source>
</reference>
<comment type="caution">
    <text evidence="1">The sequence shown here is derived from an EMBL/GenBank/DDBJ whole genome shotgun (WGS) entry which is preliminary data.</text>
</comment>
<dbReference type="AlphaFoldDB" id="A0A7W6PY68"/>
<organism evidence="1 2">
    <name type="scientific">Sphingobium scionense</name>
    <dbReference type="NCBI Taxonomy" id="1404341"/>
    <lineage>
        <taxon>Bacteria</taxon>
        <taxon>Pseudomonadati</taxon>
        <taxon>Pseudomonadota</taxon>
        <taxon>Alphaproteobacteria</taxon>
        <taxon>Sphingomonadales</taxon>
        <taxon>Sphingomonadaceae</taxon>
        <taxon>Sphingobium</taxon>
    </lineage>
</organism>
<dbReference type="Proteomes" id="UP000590524">
    <property type="component" value="Unassembled WGS sequence"/>
</dbReference>
<keyword evidence="2" id="KW-1185">Reference proteome</keyword>
<sequence length="107" mass="12108">MPTKVAHRRKIPPIHPPFRPKSLIPRYLFSTGGCCPQDVNERKASRISQKKGRRSGETHATPLFFALASLGEEHHAVAQLADREGLWGVARQFLIQTSQDEVNRRPE</sequence>
<accession>A0A7W6PY68</accession>
<evidence type="ECO:0000313" key="2">
    <source>
        <dbReference type="Proteomes" id="UP000590524"/>
    </source>
</evidence>
<proteinExistence type="predicted"/>
<evidence type="ECO:0000313" key="1">
    <source>
        <dbReference type="EMBL" id="MBB4149997.1"/>
    </source>
</evidence>
<name>A0A7W6PY68_9SPHN</name>
<dbReference type="EMBL" id="JACIEU010000016">
    <property type="protein sequence ID" value="MBB4149997.1"/>
    <property type="molecule type" value="Genomic_DNA"/>
</dbReference>